<dbReference type="InterPro" id="IPR003439">
    <property type="entry name" value="ABC_transporter-like_ATP-bd"/>
</dbReference>
<dbReference type="AlphaFoldDB" id="A0A4P6JPT9"/>
<dbReference type="SUPFAM" id="SSF52540">
    <property type="entry name" value="P-loop containing nucleoside triphosphate hydrolases"/>
    <property type="match status" value="1"/>
</dbReference>
<evidence type="ECO:0000256" key="4">
    <source>
        <dbReference type="ARBA" id="ARBA00022840"/>
    </source>
</evidence>
<feature type="domain" description="ABC transporter" evidence="5">
    <location>
        <begin position="24"/>
        <end position="251"/>
    </location>
</feature>
<keyword evidence="7" id="KW-1185">Reference proteome</keyword>
<comment type="similarity">
    <text evidence="1">Belongs to the ABC transporter superfamily.</text>
</comment>
<dbReference type="OrthoDB" id="9804819at2"/>
<keyword evidence="2" id="KW-0813">Transport</keyword>
<keyword evidence="3" id="KW-0547">Nucleotide-binding</keyword>
<evidence type="ECO:0000256" key="2">
    <source>
        <dbReference type="ARBA" id="ARBA00022448"/>
    </source>
</evidence>
<protein>
    <submittedName>
        <fullName evidence="6">ABC transporter ATP-binding protein</fullName>
    </submittedName>
</protein>
<reference evidence="6 7" key="1">
    <citation type="submission" date="2019-01" db="EMBL/GenBank/DDBJ databases">
        <title>Ktedonosporobacter rubrisoli SCAWS-G2.</title>
        <authorList>
            <person name="Huang Y."/>
            <person name="Yan B."/>
        </authorList>
    </citation>
    <scope>NUCLEOTIDE SEQUENCE [LARGE SCALE GENOMIC DNA]</scope>
    <source>
        <strain evidence="6 7">SCAWS-G2</strain>
    </source>
</reference>
<name>A0A4P6JPT9_KTERU</name>
<dbReference type="PROSITE" id="PS00211">
    <property type="entry name" value="ABC_TRANSPORTER_1"/>
    <property type="match status" value="1"/>
</dbReference>
<dbReference type="InterPro" id="IPR017871">
    <property type="entry name" value="ABC_transporter-like_CS"/>
</dbReference>
<evidence type="ECO:0000256" key="1">
    <source>
        <dbReference type="ARBA" id="ARBA00005417"/>
    </source>
</evidence>
<dbReference type="Pfam" id="PF00005">
    <property type="entry name" value="ABC_tran"/>
    <property type="match status" value="1"/>
</dbReference>
<accession>A0A4P6JPT9</accession>
<gene>
    <name evidence="6" type="ORF">EPA93_14650</name>
</gene>
<dbReference type="KEGG" id="kbs:EPA93_14650"/>
<dbReference type="CDD" id="cd03268">
    <property type="entry name" value="ABC_BcrA_bacitracin_resist"/>
    <property type="match status" value="1"/>
</dbReference>
<dbReference type="Gene3D" id="3.40.50.300">
    <property type="entry name" value="P-loop containing nucleotide triphosphate hydrolases"/>
    <property type="match status" value="1"/>
</dbReference>
<keyword evidence="4 6" id="KW-0067">ATP-binding</keyword>
<evidence type="ECO:0000259" key="5">
    <source>
        <dbReference type="PROSITE" id="PS50893"/>
    </source>
</evidence>
<dbReference type="Proteomes" id="UP000290365">
    <property type="component" value="Chromosome"/>
</dbReference>
<evidence type="ECO:0000313" key="7">
    <source>
        <dbReference type="Proteomes" id="UP000290365"/>
    </source>
</evidence>
<evidence type="ECO:0000313" key="6">
    <source>
        <dbReference type="EMBL" id="QBD77170.1"/>
    </source>
</evidence>
<dbReference type="RefSeq" id="WP_129888233.1">
    <property type="nucleotide sequence ID" value="NZ_CP035758.1"/>
</dbReference>
<dbReference type="InterPro" id="IPR027417">
    <property type="entry name" value="P-loop_NTPase"/>
</dbReference>
<dbReference type="PANTHER" id="PTHR43335:SF4">
    <property type="entry name" value="ABC TRANSPORTER, ATP-BINDING PROTEIN"/>
    <property type="match status" value="1"/>
</dbReference>
<dbReference type="PANTHER" id="PTHR43335">
    <property type="entry name" value="ABC TRANSPORTER, ATP-BINDING PROTEIN"/>
    <property type="match status" value="1"/>
</dbReference>
<dbReference type="SMART" id="SM00382">
    <property type="entry name" value="AAA"/>
    <property type="match status" value="1"/>
</dbReference>
<sequence>MENQAIPILDKASGSQARSSEVVIRLSNVSRYYGKRLAVNQLNLEVRRGDIFGFLGPNGAGKTTTIRMIFGLISPHAGRIEILGKESVRYRTQVLPRVGALIETPTLYPYLSGRDNLEAIAAVLGGLPSQHIDHVLELVGLHGRQKDRVRTYSLGMKQRLGVAIALLHDPDIVVLDEPANGLDPAGIVEMRDLMYQLAARGKTVFLSSHILSEIQQICSRVAVINRGQLLTEAAVEDLTRGTGEFLVKVEEPIRALALLHDQPWGRKARLDEHGALITPAPNKRGSDLSTFLVKSGFAPETLASVILDLESVFLTMTDSKGGEER</sequence>
<proteinExistence type="inferred from homology"/>
<dbReference type="InterPro" id="IPR003593">
    <property type="entry name" value="AAA+_ATPase"/>
</dbReference>
<dbReference type="GO" id="GO:0005524">
    <property type="term" value="F:ATP binding"/>
    <property type="evidence" value="ECO:0007669"/>
    <property type="project" value="UniProtKB-KW"/>
</dbReference>
<dbReference type="EMBL" id="CP035758">
    <property type="protein sequence ID" value="QBD77170.1"/>
    <property type="molecule type" value="Genomic_DNA"/>
</dbReference>
<dbReference type="PROSITE" id="PS50893">
    <property type="entry name" value="ABC_TRANSPORTER_2"/>
    <property type="match status" value="1"/>
</dbReference>
<dbReference type="GO" id="GO:0016887">
    <property type="term" value="F:ATP hydrolysis activity"/>
    <property type="evidence" value="ECO:0007669"/>
    <property type="project" value="InterPro"/>
</dbReference>
<organism evidence="6 7">
    <name type="scientific">Ktedonosporobacter rubrisoli</name>
    <dbReference type="NCBI Taxonomy" id="2509675"/>
    <lineage>
        <taxon>Bacteria</taxon>
        <taxon>Bacillati</taxon>
        <taxon>Chloroflexota</taxon>
        <taxon>Ktedonobacteria</taxon>
        <taxon>Ktedonobacterales</taxon>
        <taxon>Ktedonosporobacteraceae</taxon>
        <taxon>Ktedonosporobacter</taxon>
    </lineage>
</organism>
<evidence type="ECO:0000256" key="3">
    <source>
        <dbReference type="ARBA" id="ARBA00022741"/>
    </source>
</evidence>